<dbReference type="Pfam" id="PF09375">
    <property type="entry name" value="Peptidase_M75"/>
    <property type="match status" value="1"/>
</dbReference>
<dbReference type="Gene3D" id="1.20.1420.20">
    <property type="entry name" value="M75 peptidase, HXXE motif"/>
    <property type="match status" value="1"/>
</dbReference>
<evidence type="ECO:0000313" key="6">
    <source>
        <dbReference type="Proteomes" id="UP000199354"/>
    </source>
</evidence>
<dbReference type="InterPro" id="IPR038352">
    <property type="entry name" value="Imelysin_sf"/>
</dbReference>
<dbReference type="Proteomes" id="UP000199354">
    <property type="component" value="Unassembled WGS sequence"/>
</dbReference>
<reference evidence="5 6" key="1">
    <citation type="submission" date="2016-10" db="EMBL/GenBank/DDBJ databases">
        <authorList>
            <person name="de Groot N.N."/>
        </authorList>
    </citation>
    <scope>NUCLEOTIDE SEQUENCE [LARGE SCALE GENOMIC DNA]</scope>
    <source>
        <strain evidence="5 6">CGMCC 1.7031</strain>
    </source>
</reference>
<dbReference type="InterPro" id="IPR034982">
    <property type="entry name" value="Imelysin-like_IrpA"/>
</dbReference>
<gene>
    <name evidence="5" type="ORF">SAMN02927903_01913</name>
</gene>
<dbReference type="AlphaFoldDB" id="A0A1G5HMD3"/>
<dbReference type="RefSeq" id="WP_091142498.1">
    <property type="nucleotide sequence ID" value="NZ_FMVF01000008.1"/>
</dbReference>
<sequence length="352" mass="37647">MRNRLALFVAILVALCAANCSSDNNVPIINEANTARYTGVLTDLSRDVITETYLSLHTNATTLKNAADVFTVGDAAQLETVKTAWRDARIHWEQSEAFGYGPSDANGADAAMDTRPIDTDAMLELLAYPEPITADTLAANNEVRGFHLIERLAWGEDGNKTAAEFTPKEVELLQAAATDLQTNTQLLYDGWKLDGGNYGSNFINAGQSGSVYTSQELALEAIVNGMIALADEVAVTKIQGPLIQGVIAEESRSSNNTLSDLRNNILSVQHLYTGDRDALEGSGIDELVESNVALDDAINQAVTEALQAIDAIPGTFSDALTANPASVENAYNKVAALHSALQMQLLPYLASL</sequence>
<feature type="domain" description="Imelysin-like" evidence="4">
    <location>
        <begin position="50"/>
        <end position="339"/>
    </location>
</feature>
<proteinExistence type="predicted"/>
<evidence type="ECO:0000259" key="4">
    <source>
        <dbReference type="Pfam" id="PF09375"/>
    </source>
</evidence>
<dbReference type="InterPro" id="IPR018976">
    <property type="entry name" value="Imelysin-like"/>
</dbReference>
<name>A0A1G5HMD3_9FLAO</name>
<comment type="subcellular location">
    <subcellularLocation>
        <location evidence="1">Cell envelope</location>
    </subcellularLocation>
</comment>
<evidence type="ECO:0000256" key="1">
    <source>
        <dbReference type="ARBA" id="ARBA00004196"/>
    </source>
</evidence>
<keyword evidence="6" id="KW-1185">Reference proteome</keyword>
<evidence type="ECO:0000256" key="2">
    <source>
        <dbReference type="ARBA" id="ARBA00022729"/>
    </source>
</evidence>
<accession>A0A1G5HMD3</accession>
<organism evidence="5 6">
    <name type="scientific">Flavobacterium caeni</name>
    <dbReference type="NCBI Taxonomy" id="490189"/>
    <lineage>
        <taxon>Bacteria</taxon>
        <taxon>Pseudomonadati</taxon>
        <taxon>Bacteroidota</taxon>
        <taxon>Flavobacteriia</taxon>
        <taxon>Flavobacteriales</taxon>
        <taxon>Flavobacteriaceae</taxon>
        <taxon>Flavobacterium</taxon>
    </lineage>
</organism>
<keyword evidence="2 3" id="KW-0732">Signal</keyword>
<dbReference type="STRING" id="490189.SAMN02927903_01913"/>
<feature type="signal peptide" evidence="3">
    <location>
        <begin position="1"/>
        <end position="22"/>
    </location>
</feature>
<dbReference type="GO" id="GO:0030313">
    <property type="term" value="C:cell envelope"/>
    <property type="evidence" value="ECO:0007669"/>
    <property type="project" value="UniProtKB-SubCell"/>
</dbReference>
<dbReference type="OrthoDB" id="9764688at2"/>
<evidence type="ECO:0000313" key="5">
    <source>
        <dbReference type="EMBL" id="SCY64936.1"/>
    </source>
</evidence>
<evidence type="ECO:0000256" key="3">
    <source>
        <dbReference type="SAM" id="SignalP"/>
    </source>
</evidence>
<dbReference type="CDD" id="cd14658">
    <property type="entry name" value="Imelysin-like_IrpA"/>
    <property type="match status" value="1"/>
</dbReference>
<feature type="chain" id="PRO_5011746332" evidence="3">
    <location>
        <begin position="23"/>
        <end position="352"/>
    </location>
</feature>
<dbReference type="EMBL" id="FMVF01000008">
    <property type="protein sequence ID" value="SCY64936.1"/>
    <property type="molecule type" value="Genomic_DNA"/>
</dbReference>
<protein>
    <submittedName>
        <fullName evidence="5">Uncharacterized iron-regulated protein</fullName>
    </submittedName>
</protein>